<reference evidence="4" key="1">
    <citation type="submission" date="2022-11" db="UniProtKB">
        <authorList>
            <consortium name="WormBaseParasite"/>
        </authorList>
    </citation>
    <scope>IDENTIFICATION</scope>
</reference>
<organism evidence="3 4">
    <name type="scientific">Plectus sambesii</name>
    <dbReference type="NCBI Taxonomy" id="2011161"/>
    <lineage>
        <taxon>Eukaryota</taxon>
        <taxon>Metazoa</taxon>
        <taxon>Ecdysozoa</taxon>
        <taxon>Nematoda</taxon>
        <taxon>Chromadorea</taxon>
        <taxon>Plectida</taxon>
        <taxon>Plectina</taxon>
        <taxon>Plectoidea</taxon>
        <taxon>Plectidae</taxon>
        <taxon>Plectus</taxon>
    </lineage>
</organism>
<dbReference type="WBParaSite" id="PSAMB.scaffold1929size26597.g15590.t1">
    <property type="protein sequence ID" value="PSAMB.scaffold1929size26597.g15590.t1"/>
    <property type="gene ID" value="PSAMB.scaffold1929size26597.g15590"/>
</dbReference>
<keyword evidence="2" id="KW-0472">Membrane</keyword>
<feature type="region of interest" description="Disordered" evidence="1">
    <location>
        <begin position="56"/>
        <end position="79"/>
    </location>
</feature>
<keyword evidence="3" id="KW-1185">Reference proteome</keyword>
<evidence type="ECO:0000256" key="2">
    <source>
        <dbReference type="SAM" id="Phobius"/>
    </source>
</evidence>
<feature type="transmembrane region" description="Helical" evidence="2">
    <location>
        <begin position="84"/>
        <end position="103"/>
    </location>
</feature>
<dbReference type="AlphaFoldDB" id="A0A914VI43"/>
<proteinExistence type="predicted"/>
<evidence type="ECO:0000313" key="4">
    <source>
        <dbReference type="WBParaSite" id="PSAMB.scaffold1929size26597.g15590.t1"/>
    </source>
</evidence>
<accession>A0A914VI43</accession>
<keyword evidence="2" id="KW-1133">Transmembrane helix</keyword>
<name>A0A914VI43_9BILA</name>
<sequence length="124" mass="13741">MGGRTLRRCSLAVTRIFGTLFLERARGWQAISTSPIRLCHRHKRKSGKSLASLLFPRQTGPQCTDDGDRESSPEQRHSLRSSNGVYVVYLYLSISTATAYIILLGSLPLSAGWPACSRLKTAFI</sequence>
<dbReference type="Proteomes" id="UP000887566">
    <property type="component" value="Unplaced"/>
</dbReference>
<evidence type="ECO:0000313" key="3">
    <source>
        <dbReference type="Proteomes" id="UP000887566"/>
    </source>
</evidence>
<evidence type="ECO:0000256" key="1">
    <source>
        <dbReference type="SAM" id="MobiDB-lite"/>
    </source>
</evidence>
<keyword evidence="2" id="KW-0812">Transmembrane</keyword>
<protein>
    <submittedName>
        <fullName evidence="4">Uncharacterized protein</fullName>
    </submittedName>
</protein>